<organismHost>
    <name type="scientific">Chenopodium quinoa</name>
    <name type="common">Quinoa</name>
    <dbReference type="NCBI Taxonomy" id="63459"/>
</organismHost>
<reference evidence="3" key="1">
    <citation type="submission" date="2017-05" db="EMBL/GenBank/DDBJ databases">
        <title>First Complete Genome Sequence of Tobacco necrosis virus D Isolated from North America.</title>
        <authorList>
            <person name="Cassone B.J."/>
            <person name="Diaz Cruz G.A."/>
        </authorList>
    </citation>
    <scope>NUCLEOTIDE SEQUENCE</scope>
    <source>
        <strain evidence="3">Manitoban</strain>
    </source>
</reference>
<keyword evidence="1" id="KW-1133">Transmembrane helix</keyword>
<accession>A0A1Z2THT6</accession>
<organismHost>
    <name type="scientific">Nicotiana tabacum</name>
    <name type="common">Common tobacco</name>
    <dbReference type="NCBI Taxonomy" id="4097"/>
</organismHost>
<feature type="transmembrane region" description="Helical" evidence="1">
    <location>
        <begin position="7"/>
        <end position="27"/>
    </location>
</feature>
<protein>
    <submittedName>
        <fullName evidence="3">22 kDa protein</fullName>
    </submittedName>
</protein>
<organismHost>
    <name type="scientific">Chenopodium amaranticolor</name>
    <dbReference type="NCBI Taxonomy" id="66262"/>
</organismHost>
<sequence>MESLPVVLLSLISKTIVLICSFLTLIIQNSTVVTWACMCTWLCYVAFRYVFKIKVTIHPAAVETFETMVRKFQAESMFAEETIPCMASVGDKDADLTPDPQREDIKIVKSSRRVSYAVRVAHVAKAQVGLLANSRANELVYSRLCREEMVKHGVRPSHIAHMVPLAVAACFIPLDSDFLAASIRQGEGMRERRALLGPSWEK</sequence>
<dbReference type="GO" id="GO:0003968">
    <property type="term" value="F:RNA-directed RNA polymerase activity"/>
    <property type="evidence" value="ECO:0007669"/>
    <property type="project" value="InterPro"/>
</dbReference>
<organismHost>
    <name type="scientific">Nicotiana clevelandii</name>
    <name type="common">Wild tobacco</name>
    <dbReference type="NCBI Taxonomy" id="81866"/>
</organismHost>
<organism evidence="3">
    <name type="scientific">Tobacco necrosis virus (strain D)</name>
    <name type="common">TNV-D</name>
    <dbReference type="NCBI Taxonomy" id="12056"/>
    <lineage>
        <taxon>Viruses</taxon>
        <taxon>Riboviria</taxon>
        <taxon>Orthornavirae</taxon>
        <taxon>Kitrinoviricota</taxon>
        <taxon>Tolucaviricetes</taxon>
        <taxon>Tolivirales</taxon>
        <taxon>Tombusviridae</taxon>
        <taxon>Procedovirinae</taxon>
        <taxon>Betanecrovirus</taxon>
        <taxon>Betanecrovirus nicotianae</taxon>
    </lineage>
</organism>
<name>A0A1Z2THT6_TNVD</name>
<keyword evidence="1" id="KW-0812">Transmembrane</keyword>
<evidence type="ECO:0000259" key="2">
    <source>
        <dbReference type="Pfam" id="PF08500"/>
    </source>
</evidence>
<organismHost>
    <name type="scientific">Phaseolus vulgaris</name>
    <name type="common">Kidney bean</name>
    <name type="synonym">French bean</name>
    <dbReference type="NCBI Taxonomy" id="3885"/>
</organismHost>
<organismHost>
    <name type="scientific">Tulipa gesneriana</name>
    <name type="common">Garden tulip</name>
    <dbReference type="NCBI Taxonomy" id="13306"/>
</organismHost>
<proteinExistence type="predicted"/>
<dbReference type="InterPro" id="IPR013707">
    <property type="entry name" value="Tombusvirus_p33"/>
</dbReference>
<keyword evidence="1" id="KW-0472">Membrane</keyword>
<evidence type="ECO:0000256" key="1">
    <source>
        <dbReference type="SAM" id="Phobius"/>
    </source>
</evidence>
<organismHost>
    <name type="scientific">Cucumis sativus</name>
    <name type="common">Cucumber</name>
    <dbReference type="NCBI Taxonomy" id="3659"/>
</organismHost>
<feature type="transmembrane region" description="Helical" evidence="1">
    <location>
        <begin position="33"/>
        <end position="51"/>
    </location>
</feature>
<dbReference type="EMBL" id="MF158986">
    <property type="protein sequence ID" value="ASA69341.1"/>
    <property type="molecule type" value="Genomic_RNA"/>
</dbReference>
<dbReference type="Pfam" id="PF08500">
    <property type="entry name" value="Tombus_P33"/>
    <property type="match status" value="1"/>
</dbReference>
<evidence type="ECO:0000313" key="3">
    <source>
        <dbReference type="EMBL" id="ASA69341.1"/>
    </source>
</evidence>
<feature type="domain" description="Tombusvirus p33" evidence="2">
    <location>
        <begin position="53"/>
        <end position="199"/>
    </location>
</feature>